<feature type="coiled-coil region" evidence="1">
    <location>
        <begin position="133"/>
        <end position="182"/>
    </location>
</feature>
<accession>A0A6V7DC94</accession>
<proteinExistence type="predicted"/>
<dbReference type="EMBL" id="LR828253">
    <property type="protein sequence ID" value="CAD0331114.1"/>
    <property type="molecule type" value="Genomic_DNA"/>
</dbReference>
<reference evidence="2" key="1">
    <citation type="submission" date="2020-07" db="EMBL/GenBank/DDBJ databases">
        <authorList>
            <person name="Pothier F. J."/>
        </authorList>
    </citation>
    <scope>NUCLEOTIDE SEQUENCE</scope>
    <source>
        <strain evidence="2">CFBP 8129</strain>
    </source>
</reference>
<organism evidence="2">
    <name type="scientific">Xanthomonas hortorum pv. gardneri</name>
    <dbReference type="NCBI Taxonomy" id="2754056"/>
    <lineage>
        <taxon>Bacteria</taxon>
        <taxon>Pseudomonadati</taxon>
        <taxon>Pseudomonadota</taxon>
        <taxon>Gammaproteobacteria</taxon>
        <taxon>Lysobacterales</taxon>
        <taxon>Lysobacteraceae</taxon>
        <taxon>Xanthomonas</taxon>
    </lineage>
</organism>
<dbReference type="EMBL" id="LR828253">
    <property type="protein sequence ID" value="CAD0331101.1"/>
    <property type="molecule type" value="Genomic_DNA"/>
</dbReference>
<evidence type="ECO:0000256" key="1">
    <source>
        <dbReference type="SAM" id="Coils"/>
    </source>
</evidence>
<dbReference type="InterPro" id="IPR021804">
    <property type="entry name" value="DUF3375"/>
</dbReference>
<protein>
    <recommendedName>
        <fullName evidence="3">DUF3375 domain-containing protein</fullName>
    </recommendedName>
</protein>
<gene>
    <name evidence="2" type="ORF">CFBP8129_21860</name>
</gene>
<evidence type="ECO:0000313" key="2">
    <source>
        <dbReference type="EMBL" id="CAD0331114.1"/>
    </source>
</evidence>
<name>A0A6V7DC94_9XANT</name>
<sequence length="508" mass="57190">MEGRDDLSKEGRMHRSSVDRTQSYILARHQHPAWQLLAGRRAPLVLGCLQALFEAGQDGVDDDDAQQALATLLREHAGRSEFEIEGDVEALARKELRTWIRCALIVEREGRVYATDALELALRFVDGLENRVMTSTASRLAIVQREIERLEARLNPDPKSRVEHLRAQIAGLQRELEDAEDGRVETADAHEAAEGARELYALATSLRADFRRVEDSWRNADLRLRHAIVSERQHRGAIVDALLNGHDELLETPEGRVFQAFHQQLQQEVELEAMKHRLQAILRHPQALSALSALQQADMRWLVTRLVKEAGAVIRARSRSERDVRSFLRTNLAAEHHRVGQLLSEALAQAQRIDWQAAVRRGPSPFPPVAAPCGGLPLVDRLRFKSADHEALRELDLKRQSGNIEAIADDFWSSLDGLDRDALVRDTVAILQTSDRHLSLAALAERIPLTHDLESLALWVGMAREVGAPVGDDFEHLNLTTRDEKNLRFTVPKIELDPAAFAAFDWEP</sequence>
<dbReference type="AlphaFoldDB" id="A0A6V7DC94"/>
<dbReference type="Pfam" id="PF11855">
    <property type="entry name" value="DUF3375"/>
    <property type="match status" value="1"/>
</dbReference>
<evidence type="ECO:0008006" key="3">
    <source>
        <dbReference type="Google" id="ProtNLM"/>
    </source>
</evidence>
<keyword evidence="1" id="KW-0175">Coiled coil</keyword>